<dbReference type="PANTHER" id="PTHR19446">
    <property type="entry name" value="REVERSE TRANSCRIPTASES"/>
    <property type="match status" value="1"/>
</dbReference>
<dbReference type="GO" id="GO:0003676">
    <property type="term" value="F:nucleic acid binding"/>
    <property type="evidence" value="ECO:0007669"/>
    <property type="project" value="InterPro"/>
</dbReference>
<accession>A0AAE0EVH7</accession>
<proteinExistence type="predicted"/>
<dbReference type="InterPro" id="IPR012337">
    <property type="entry name" value="RNaseH-like_sf"/>
</dbReference>
<dbReference type="Pfam" id="PF00075">
    <property type="entry name" value="RNase_H"/>
    <property type="match status" value="1"/>
</dbReference>
<feature type="region of interest" description="Disordered" evidence="1">
    <location>
        <begin position="1777"/>
        <end position="1809"/>
    </location>
</feature>
<dbReference type="CDD" id="cd01650">
    <property type="entry name" value="RT_nLTR_like"/>
    <property type="match status" value="1"/>
</dbReference>
<gene>
    <name evidence="4" type="ORF">CYMTET_48683</name>
</gene>
<feature type="region of interest" description="Disordered" evidence="1">
    <location>
        <begin position="826"/>
        <end position="856"/>
    </location>
</feature>
<dbReference type="PROSITE" id="PS50879">
    <property type="entry name" value="RNASE_H_1"/>
    <property type="match status" value="1"/>
</dbReference>
<dbReference type="PROSITE" id="PS50878">
    <property type="entry name" value="RT_POL"/>
    <property type="match status" value="1"/>
</dbReference>
<dbReference type="InterPro" id="IPR036397">
    <property type="entry name" value="RNaseH_sf"/>
</dbReference>
<dbReference type="Gene3D" id="3.30.420.10">
    <property type="entry name" value="Ribonuclease H-like superfamily/Ribonuclease H"/>
    <property type="match status" value="1"/>
</dbReference>
<name>A0AAE0EVH7_9CHLO</name>
<feature type="region of interest" description="Disordered" evidence="1">
    <location>
        <begin position="1722"/>
        <end position="1755"/>
    </location>
</feature>
<feature type="region of interest" description="Disordered" evidence="1">
    <location>
        <begin position="1880"/>
        <end position="1909"/>
    </location>
</feature>
<evidence type="ECO:0000256" key="1">
    <source>
        <dbReference type="SAM" id="MobiDB-lite"/>
    </source>
</evidence>
<feature type="compositionally biased region" description="Polar residues" evidence="1">
    <location>
        <begin position="1470"/>
        <end position="1480"/>
    </location>
</feature>
<protein>
    <recommendedName>
        <fullName evidence="6">RNase H type-1 domain-containing protein</fullName>
    </recommendedName>
</protein>
<dbReference type="SUPFAM" id="SSF53098">
    <property type="entry name" value="Ribonuclease H-like"/>
    <property type="match status" value="1"/>
</dbReference>
<feature type="region of interest" description="Disordered" evidence="1">
    <location>
        <begin position="1462"/>
        <end position="1485"/>
    </location>
</feature>
<evidence type="ECO:0000313" key="5">
    <source>
        <dbReference type="Proteomes" id="UP001190700"/>
    </source>
</evidence>
<dbReference type="EMBL" id="LGRX02033368">
    <property type="protein sequence ID" value="KAK3241567.1"/>
    <property type="molecule type" value="Genomic_DNA"/>
</dbReference>
<feature type="region of interest" description="Disordered" evidence="1">
    <location>
        <begin position="1845"/>
        <end position="1868"/>
    </location>
</feature>
<sequence>MATQCREEDNRQVAHATIDRAGETVLNILTEANKYALQDDELPTTIIGGTSNRVGKDLLMSKKDRKERDAAILKMREHKQTKRHLRNPHTEHSTLRSLKEGEMKGPTDRDNADAKEWVSWLTEEAKKERSAAHKVVKQHWQQAKQRHNNKTVKEYWNNQKRYHKRIYTKAQETGHAPTANIQALQDREGSLAVGHGNIANALADHMAHSAPYRMEHRSPPDSKPPPWEDPAHRERLIKLPRPDPSGLDLTISRQGYSKAVHTLNNNKAPGPTRTPNEILKYMPEDFHDALHALMLEMWNSKHVPLTWKKGTFCFHHKKGDVTLQQNYRPIALLEGVFKLYTSQIASMLSTFCETQGILAQAQEGSREKRNTLRQLTRVTNAIEDANVSGRELHGLYVDFENAYGSVDHDKLLQTMQYLGIPDELTQVVRDVLGTQSHDTISMNTRVGGETSHKTVQVQRGLLQGDSMSPLLFIIYQEPLLRWLEVGEHGYQHKYAAEQERLGPLRTTAGAFVDDLLILCPTIHHMRAQLHKLQAFSQWSELRINLTKSAITGIKNGVSIPEQLHKDLKMLGLDGKLSHFKVLKPDDTYKYLGVLLAFTGRWDKEKEAAKEEMNHRIQALLRSPLTPDQKEYSLHSAILGKFRYGLHLGLYTAGEIDEFNKIIGGATKNIQGLPRNGTPNIFTTQEKEKYGLGMVPLQAVYAQSIWSGLLEAMHSEEDKGTVNVREQCTDATLNTDRSAIAKGLAHLYPYLCEAQPRDIAKPGDFYDSPTNRRLKQQYRNMPREGPLDSHAIRTNLPRLDSEQLRAKMTEWEARLVPREEIHRQLSLHPLTRINETENTGPTPGEEEEEPQPLHTRSQTKWIDEIDPMAEKLETGFEKGRTIDKPKEIVAMRTLLVDPTDPHSLVTQYRTQWRHSEGDDSYSWSTRETITDYLKLAKRRGQSATTFLTLNRRLRARGSQVTHPTGLKEILAGRPHLGQAWPTLHAENLTLDPTETNPEQDIVDNRGHHCQIRLEGELAHSYHRNGKYIGTLTKEKLLRLHERYTQAVGTTHHQTPHQSTLRTEMWEDHKIQVSTFEEEIGHLLIRYSSKEEKEERKKNLQNHWTFPAQMQRALQQAFGITTELFASPLNVHHNTTTYYAKYDRDKVFGARGSAWTANWMKLGAYQFNPEYTPQDLKKALDFAIAATTTQEPVFGVGVYPTYEKTPYRKLYNAHAGHLIHELLEIPQGKFTFLPPDHWMGATHQQAKQCNWNLRVLIVANKEGWQAHCGDPDTAADCIRRALTTCPQSKVRTTSAVKQPMREANLHDANEPNQEVHTPSVDCVVDTRPWQRYELPEIKTKDMTNAMGRMCSTGPHLRNDLCPQCCNVQAEVETWWEDSHLHVEEGPAKWELFPGSRGGKWNIHPPTVQQVVEANTLHTRLTRQNDAQTIWDKVARSKVVRYPTDFWPEHEPGAQGRRWELTRDQAEDPRNQAPRNTPTQLTYPSPLRAHKATSYLYTDGRKREIETEEGGKEWASGAAVWDPRTGEGEAHMIRWEGEDQEGNRAELLAIQKAVTLPPPPSGNGLTICTDSANSIRQLESMRTKPHNMEHHQQRDLLYAILVNIEALVAAGHTVSLLKVKAHTGIVGNEKADEAAKQACTTGTLTEAWDNNETIKVKPMIPDEDSNSRELKGKLAVQKYVTTLLRERQAQENSRLSAKMTDLQGEPSTWTHQLKTERSFRWEAHHDQAQQTEEEQTTIRDPVPNRQQQANQTRDEEDRQIKAMMEQTEEEEMLLMREVQEHQEYQETEGKGDPTRGDEPEPAGTPPPPSEGEEIFEELNELAEKLEVTQEVQNDDEIFDMLNELIEQREEPQGEPTKERQAHHDRVTEESRVHAVMEDPMPRTRWKQRKHDMAHSRTEKRNAPSVQEGGTTDSWLNETMKHLKGDTPLHKVANGFWKRATFAVRKTILKCRLRILPAQDYETAKNSAGGNGKCTLEGCGHKGVDYAKGFLMRVGHALGGCNNPQMRGMFTDRADAHADELKHILDHHRKGGCKVLAYTGKKRDPGIKPRVLPNYILTRGQCRHDGKDNPGRNDGPDTIPSFVDIVMIEGLEDLEDGWECTQQEAPARVRNLHLIEVAHTDDEKWGPKLLEKYKKYGPLLQLLRRHGFRAKLHVFAVGRTGTVYKHNQDILEQLGLNRKEATQALQRIHDLTVNYAHNTYQLYRKLRQEKQEEEKDKNHPL</sequence>
<feature type="domain" description="RNase H type-1" evidence="3">
    <location>
        <begin position="1487"/>
        <end position="1637"/>
    </location>
</feature>
<dbReference type="CDD" id="cd09276">
    <property type="entry name" value="Rnase_HI_RT_non_LTR"/>
    <property type="match status" value="1"/>
</dbReference>
<dbReference type="Pfam" id="PF00078">
    <property type="entry name" value="RVT_1"/>
    <property type="match status" value="1"/>
</dbReference>
<feature type="compositionally biased region" description="Basic and acidic residues" evidence="1">
    <location>
        <begin position="1887"/>
        <end position="1898"/>
    </location>
</feature>
<feature type="compositionally biased region" description="Basic and acidic residues" evidence="1">
    <location>
        <begin position="1777"/>
        <end position="1795"/>
    </location>
</feature>
<organism evidence="4 5">
    <name type="scientific">Cymbomonas tetramitiformis</name>
    <dbReference type="NCBI Taxonomy" id="36881"/>
    <lineage>
        <taxon>Eukaryota</taxon>
        <taxon>Viridiplantae</taxon>
        <taxon>Chlorophyta</taxon>
        <taxon>Pyramimonadophyceae</taxon>
        <taxon>Pyramimonadales</taxon>
        <taxon>Pyramimonadaceae</taxon>
        <taxon>Cymbomonas</taxon>
    </lineage>
</organism>
<dbReference type="InterPro" id="IPR000477">
    <property type="entry name" value="RT_dom"/>
</dbReference>
<feature type="domain" description="Reverse transcriptase" evidence="2">
    <location>
        <begin position="296"/>
        <end position="595"/>
    </location>
</feature>
<comment type="caution">
    <text evidence="4">The sequence shown here is derived from an EMBL/GenBank/DDBJ whole genome shotgun (WGS) entry which is preliminary data.</text>
</comment>
<reference evidence="4 5" key="1">
    <citation type="journal article" date="2015" name="Genome Biol. Evol.">
        <title>Comparative Genomics of a Bacterivorous Green Alga Reveals Evolutionary Causalities and Consequences of Phago-Mixotrophic Mode of Nutrition.</title>
        <authorList>
            <person name="Burns J.A."/>
            <person name="Paasch A."/>
            <person name="Narechania A."/>
            <person name="Kim E."/>
        </authorList>
    </citation>
    <scope>NUCLEOTIDE SEQUENCE [LARGE SCALE GENOMIC DNA]</scope>
    <source>
        <strain evidence="4 5">PLY_AMNH</strain>
    </source>
</reference>
<feature type="compositionally biased region" description="Polar residues" evidence="1">
    <location>
        <begin position="1900"/>
        <end position="1909"/>
    </location>
</feature>
<dbReference type="SUPFAM" id="SSF56672">
    <property type="entry name" value="DNA/RNA polymerases"/>
    <property type="match status" value="1"/>
</dbReference>
<evidence type="ECO:0000313" key="4">
    <source>
        <dbReference type="EMBL" id="KAK3241567.1"/>
    </source>
</evidence>
<dbReference type="InterPro" id="IPR002156">
    <property type="entry name" value="RNaseH_domain"/>
</dbReference>
<feature type="compositionally biased region" description="Basic and acidic residues" evidence="1">
    <location>
        <begin position="88"/>
        <end position="112"/>
    </location>
</feature>
<dbReference type="InterPro" id="IPR043502">
    <property type="entry name" value="DNA/RNA_pol_sf"/>
</dbReference>
<evidence type="ECO:0000259" key="2">
    <source>
        <dbReference type="PROSITE" id="PS50878"/>
    </source>
</evidence>
<dbReference type="InterPro" id="IPR022035">
    <property type="entry name" value="PCIF1_WW"/>
</dbReference>
<evidence type="ECO:0000259" key="3">
    <source>
        <dbReference type="PROSITE" id="PS50879"/>
    </source>
</evidence>
<feature type="region of interest" description="Disordered" evidence="1">
    <location>
        <begin position="79"/>
        <end position="112"/>
    </location>
</feature>
<dbReference type="Pfam" id="PF12237">
    <property type="entry name" value="PCIF1_WW"/>
    <property type="match status" value="1"/>
</dbReference>
<dbReference type="Proteomes" id="UP001190700">
    <property type="component" value="Unassembled WGS sequence"/>
</dbReference>
<keyword evidence="5" id="KW-1185">Reference proteome</keyword>
<feature type="region of interest" description="Disordered" evidence="1">
    <location>
        <begin position="1686"/>
        <end position="1706"/>
    </location>
</feature>
<dbReference type="GO" id="GO:0004523">
    <property type="term" value="F:RNA-DNA hybrid ribonuclease activity"/>
    <property type="evidence" value="ECO:0007669"/>
    <property type="project" value="InterPro"/>
</dbReference>
<evidence type="ECO:0008006" key="6">
    <source>
        <dbReference type="Google" id="ProtNLM"/>
    </source>
</evidence>